<dbReference type="AlphaFoldDB" id="A0AA38IY03"/>
<keyword evidence="1" id="KW-0472">Membrane</keyword>
<keyword evidence="1" id="KW-1133">Transmembrane helix</keyword>
<feature type="transmembrane region" description="Helical" evidence="1">
    <location>
        <begin position="28"/>
        <end position="47"/>
    </location>
</feature>
<name>A0AA38IY03_9CUCU</name>
<organism evidence="3 4">
    <name type="scientific">Zophobas morio</name>
    <dbReference type="NCBI Taxonomy" id="2755281"/>
    <lineage>
        <taxon>Eukaryota</taxon>
        <taxon>Metazoa</taxon>
        <taxon>Ecdysozoa</taxon>
        <taxon>Arthropoda</taxon>
        <taxon>Hexapoda</taxon>
        <taxon>Insecta</taxon>
        <taxon>Pterygota</taxon>
        <taxon>Neoptera</taxon>
        <taxon>Endopterygota</taxon>
        <taxon>Coleoptera</taxon>
        <taxon>Polyphaga</taxon>
        <taxon>Cucujiformia</taxon>
        <taxon>Tenebrionidae</taxon>
        <taxon>Zophobas</taxon>
    </lineage>
</organism>
<proteinExistence type="predicted"/>
<evidence type="ECO:0000256" key="1">
    <source>
        <dbReference type="SAM" id="Phobius"/>
    </source>
</evidence>
<evidence type="ECO:0000313" key="2">
    <source>
        <dbReference type="EMBL" id="KAJ3642503.1"/>
    </source>
</evidence>
<gene>
    <name evidence="3" type="ORF">Zmor_007373</name>
    <name evidence="2" type="ORF">Zmor_025274</name>
</gene>
<dbReference type="EMBL" id="JALNTZ010000002">
    <property type="protein sequence ID" value="KAJ3663064.1"/>
    <property type="molecule type" value="Genomic_DNA"/>
</dbReference>
<protein>
    <submittedName>
        <fullName evidence="3">Uncharacterized protein</fullName>
    </submittedName>
</protein>
<keyword evidence="4" id="KW-1185">Reference proteome</keyword>
<comment type="caution">
    <text evidence="3">The sequence shown here is derived from an EMBL/GenBank/DDBJ whole genome shotgun (WGS) entry which is preliminary data.</text>
</comment>
<evidence type="ECO:0000313" key="4">
    <source>
        <dbReference type="Proteomes" id="UP001168821"/>
    </source>
</evidence>
<dbReference type="Proteomes" id="UP001168821">
    <property type="component" value="Unassembled WGS sequence"/>
</dbReference>
<accession>A0AA38IY03</accession>
<keyword evidence="1" id="KW-0812">Transmembrane</keyword>
<sequence>MSFKITKKIKKFLPRVIHPKAVKQDAQFISIIGTCAIVCLLVLPFFLKSHTTVLAKTHYKQITIAACTT</sequence>
<reference evidence="3" key="1">
    <citation type="journal article" date="2023" name="G3 (Bethesda)">
        <title>Whole genome assemblies of Zophobas morio and Tenebrio molitor.</title>
        <authorList>
            <person name="Kaur S."/>
            <person name="Stinson S.A."/>
            <person name="diCenzo G.C."/>
        </authorList>
    </citation>
    <scope>NUCLEOTIDE SEQUENCE</scope>
    <source>
        <strain evidence="3">QUZm001</strain>
    </source>
</reference>
<evidence type="ECO:0000313" key="3">
    <source>
        <dbReference type="EMBL" id="KAJ3663064.1"/>
    </source>
</evidence>
<dbReference type="EMBL" id="JALNTZ010000008">
    <property type="protein sequence ID" value="KAJ3642503.1"/>
    <property type="molecule type" value="Genomic_DNA"/>
</dbReference>